<name>A0A9D2ILH6_9BACT</name>
<dbReference type="InterPro" id="IPR025665">
    <property type="entry name" value="Beta-barrel_OMP_2"/>
</dbReference>
<protein>
    <submittedName>
        <fullName evidence="3">PorT family protein</fullName>
    </submittedName>
</protein>
<comment type="caution">
    <text evidence="3">The sequence shown here is derived from an EMBL/GenBank/DDBJ whole genome shotgun (WGS) entry which is preliminary data.</text>
</comment>
<feature type="chain" id="PRO_5038602670" evidence="1">
    <location>
        <begin position="21"/>
        <end position="259"/>
    </location>
</feature>
<evidence type="ECO:0000259" key="2">
    <source>
        <dbReference type="Pfam" id="PF13568"/>
    </source>
</evidence>
<sequence length="259" mass="29463">MKRTILLTLLALMGAGVVQAQHYIGLRGGVGVGYGRFEPASYYTMKWVPGVWSGGLQWKYYGPVRYVGAIGAEMEFLQRAYQQQAGLDSPDYVRRVYNTVNVPLIWHIHLNLAHNRLRVFLNAGIWASYNIGARQWTRVDGVVTEEPYKMLLVRDNPFNYGLLGGLGANVIFGRWELLVEARYYFSYGDILRNSAVYASNPTRSPLDNIMLSLGFFYRLGDKPHEPELPAWYLRRQARKQTERLQEAGASAETTNESSK</sequence>
<dbReference type="EMBL" id="DXCC01000020">
    <property type="protein sequence ID" value="HIZ15508.1"/>
    <property type="molecule type" value="Genomic_DNA"/>
</dbReference>
<accession>A0A9D2ILH6</accession>
<gene>
    <name evidence="3" type="ORF">H9816_06320</name>
</gene>
<organism evidence="3 4">
    <name type="scientific">Candidatus Tidjanibacter faecipullorum</name>
    <dbReference type="NCBI Taxonomy" id="2838766"/>
    <lineage>
        <taxon>Bacteria</taxon>
        <taxon>Pseudomonadati</taxon>
        <taxon>Bacteroidota</taxon>
        <taxon>Bacteroidia</taxon>
        <taxon>Bacteroidales</taxon>
        <taxon>Rikenellaceae</taxon>
        <taxon>Tidjanibacter</taxon>
    </lineage>
</organism>
<evidence type="ECO:0000313" key="3">
    <source>
        <dbReference type="EMBL" id="HIZ15508.1"/>
    </source>
</evidence>
<proteinExistence type="predicted"/>
<dbReference type="Pfam" id="PF13568">
    <property type="entry name" value="OMP_b-brl_2"/>
    <property type="match status" value="1"/>
</dbReference>
<evidence type="ECO:0000313" key="4">
    <source>
        <dbReference type="Proteomes" id="UP000824014"/>
    </source>
</evidence>
<dbReference type="Proteomes" id="UP000824014">
    <property type="component" value="Unassembled WGS sequence"/>
</dbReference>
<dbReference type="AlphaFoldDB" id="A0A9D2ILH6"/>
<reference evidence="3" key="2">
    <citation type="submission" date="2021-04" db="EMBL/GenBank/DDBJ databases">
        <authorList>
            <person name="Gilroy R."/>
        </authorList>
    </citation>
    <scope>NUCLEOTIDE SEQUENCE</scope>
    <source>
        <strain evidence="3">ChiHjej11B10-19426</strain>
    </source>
</reference>
<reference evidence="3" key="1">
    <citation type="journal article" date="2021" name="PeerJ">
        <title>Extensive microbial diversity within the chicken gut microbiome revealed by metagenomics and culture.</title>
        <authorList>
            <person name="Gilroy R."/>
            <person name="Ravi A."/>
            <person name="Getino M."/>
            <person name="Pursley I."/>
            <person name="Horton D.L."/>
            <person name="Alikhan N.F."/>
            <person name="Baker D."/>
            <person name="Gharbi K."/>
            <person name="Hall N."/>
            <person name="Watson M."/>
            <person name="Adriaenssens E.M."/>
            <person name="Foster-Nyarko E."/>
            <person name="Jarju S."/>
            <person name="Secka A."/>
            <person name="Antonio M."/>
            <person name="Oren A."/>
            <person name="Chaudhuri R.R."/>
            <person name="La Ragione R."/>
            <person name="Hildebrand F."/>
            <person name="Pallen M.J."/>
        </authorList>
    </citation>
    <scope>NUCLEOTIDE SEQUENCE</scope>
    <source>
        <strain evidence="3">ChiHjej11B10-19426</strain>
    </source>
</reference>
<keyword evidence="1" id="KW-0732">Signal</keyword>
<feature type="domain" description="Outer membrane protein beta-barrel" evidence="2">
    <location>
        <begin position="24"/>
        <end position="191"/>
    </location>
</feature>
<feature type="signal peptide" evidence="1">
    <location>
        <begin position="1"/>
        <end position="20"/>
    </location>
</feature>
<evidence type="ECO:0000256" key="1">
    <source>
        <dbReference type="SAM" id="SignalP"/>
    </source>
</evidence>